<dbReference type="GO" id="GO:0003677">
    <property type="term" value="F:DNA binding"/>
    <property type="evidence" value="ECO:0007669"/>
    <property type="project" value="UniProtKB-KW"/>
</dbReference>
<dbReference type="SUPFAM" id="SSF47413">
    <property type="entry name" value="lambda repressor-like DNA-binding domains"/>
    <property type="match status" value="1"/>
</dbReference>
<organism evidence="3 4">
    <name type="scientific">Paenibacillus foliorum</name>
    <dbReference type="NCBI Taxonomy" id="2654974"/>
    <lineage>
        <taxon>Bacteria</taxon>
        <taxon>Bacillati</taxon>
        <taxon>Bacillota</taxon>
        <taxon>Bacilli</taxon>
        <taxon>Bacillales</taxon>
        <taxon>Paenibacillaceae</taxon>
        <taxon>Paenibacillus</taxon>
    </lineage>
</organism>
<dbReference type="AlphaFoldDB" id="A0A972GSS6"/>
<sequence>MDNLILKKVGQRLRELRKQKGLTQEELAERCGFHYTYIGGVERAEKNISLINLQKLCDGLQVQVQEVFNYEFSINLKQLSSREKILREIYGQLLELKAADLKKVSVFLNEII</sequence>
<dbReference type="Proteomes" id="UP000641588">
    <property type="component" value="Unassembled WGS sequence"/>
</dbReference>
<keyword evidence="1" id="KW-0238">DNA-binding</keyword>
<reference evidence="3" key="1">
    <citation type="submission" date="2019-10" db="EMBL/GenBank/DDBJ databases">
        <title>Description of Paenibacillus glebae sp. nov.</title>
        <authorList>
            <person name="Carlier A."/>
            <person name="Qi S."/>
        </authorList>
    </citation>
    <scope>NUCLEOTIDE SEQUENCE</scope>
    <source>
        <strain evidence="3">LMG 31456</strain>
    </source>
</reference>
<dbReference type="PANTHER" id="PTHR46797">
    <property type="entry name" value="HTH-TYPE TRANSCRIPTIONAL REGULATOR"/>
    <property type="match status" value="1"/>
</dbReference>
<comment type="caution">
    <text evidence="3">The sequence shown here is derived from an EMBL/GenBank/DDBJ whole genome shotgun (WGS) entry which is preliminary data.</text>
</comment>
<dbReference type="EMBL" id="WHOD01000089">
    <property type="protein sequence ID" value="NOU96214.1"/>
    <property type="molecule type" value="Genomic_DNA"/>
</dbReference>
<evidence type="ECO:0000259" key="2">
    <source>
        <dbReference type="PROSITE" id="PS50943"/>
    </source>
</evidence>
<dbReference type="Pfam" id="PF01381">
    <property type="entry name" value="HTH_3"/>
    <property type="match status" value="1"/>
</dbReference>
<dbReference type="SMART" id="SM00530">
    <property type="entry name" value="HTH_XRE"/>
    <property type="match status" value="1"/>
</dbReference>
<dbReference type="RefSeq" id="WP_171654450.1">
    <property type="nucleotide sequence ID" value="NZ_WHOD01000089.1"/>
</dbReference>
<dbReference type="InterPro" id="IPR010982">
    <property type="entry name" value="Lambda_DNA-bd_dom_sf"/>
</dbReference>
<accession>A0A972GSS6</accession>
<protein>
    <submittedName>
        <fullName evidence="3">Helix-turn-helix domain-containing protein</fullName>
    </submittedName>
</protein>
<dbReference type="Gene3D" id="1.10.260.40">
    <property type="entry name" value="lambda repressor-like DNA-binding domains"/>
    <property type="match status" value="1"/>
</dbReference>
<dbReference type="PROSITE" id="PS50943">
    <property type="entry name" value="HTH_CROC1"/>
    <property type="match status" value="1"/>
</dbReference>
<proteinExistence type="predicted"/>
<gene>
    <name evidence="3" type="ORF">GC093_23740</name>
</gene>
<dbReference type="InterPro" id="IPR050807">
    <property type="entry name" value="TransReg_Diox_bact_type"/>
</dbReference>
<evidence type="ECO:0000256" key="1">
    <source>
        <dbReference type="ARBA" id="ARBA00023125"/>
    </source>
</evidence>
<name>A0A972GSS6_9BACL</name>
<dbReference type="PANTHER" id="PTHR46797:SF24">
    <property type="entry name" value="DNA-BINDING PHAGE PROTEIN"/>
    <property type="match status" value="1"/>
</dbReference>
<evidence type="ECO:0000313" key="3">
    <source>
        <dbReference type="EMBL" id="NOU96214.1"/>
    </source>
</evidence>
<dbReference type="GO" id="GO:0003700">
    <property type="term" value="F:DNA-binding transcription factor activity"/>
    <property type="evidence" value="ECO:0007669"/>
    <property type="project" value="TreeGrafter"/>
</dbReference>
<keyword evidence="4" id="KW-1185">Reference proteome</keyword>
<dbReference type="GO" id="GO:0005829">
    <property type="term" value="C:cytosol"/>
    <property type="evidence" value="ECO:0007669"/>
    <property type="project" value="TreeGrafter"/>
</dbReference>
<dbReference type="CDD" id="cd00093">
    <property type="entry name" value="HTH_XRE"/>
    <property type="match status" value="1"/>
</dbReference>
<feature type="domain" description="HTH cro/C1-type" evidence="2">
    <location>
        <begin position="13"/>
        <end position="67"/>
    </location>
</feature>
<evidence type="ECO:0000313" key="4">
    <source>
        <dbReference type="Proteomes" id="UP000641588"/>
    </source>
</evidence>
<dbReference type="InterPro" id="IPR001387">
    <property type="entry name" value="Cro/C1-type_HTH"/>
</dbReference>